<feature type="domain" description="AAA+ ATPase" evidence="2">
    <location>
        <begin position="354"/>
        <end position="497"/>
    </location>
</feature>
<evidence type="ECO:0000313" key="3">
    <source>
        <dbReference type="EMBL" id="MBI5131507.1"/>
    </source>
</evidence>
<dbReference type="SUPFAM" id="SSF52540">
    <property type="entry name" value="P-loop containing nucleoside triphosphate hydrolases"/>
    <property type="match status" value="1"/>
</dbReference>
<comment type="caution">
    <text evidence="3">The sequence shown here is derived from an EMBL/GenBank/DDBJ whole genome shotgun (WGS) entry which is preliminary data.</text>
</comment>
<dbReference type="SMART" id="SM00382">
    <property type="entry name" value="AAA"/>
    <property type="match status" value="1"/>
</dbReference>
<dbReference type="Pfam" id="PF01434">
    <property type="entry name" value="Peptidase_M41"/>
    <property type="match status" value="1"/>
</dbReference>
<dbReference type="GO" id="GO:0030163">
    <property type="term" value="P:protein catabolic process"/>
    <property type="evidence" value="ECO:0007669"/>
    <property type="project" value="TreeGrafter"/>
</dbReference>
<name>A0A933S2U0_RHOPL</name>
<evidence type="ECO:0000259" key="2">
    <source>
        <dbReference type="SMART" id="SM00382"/>
    </source>
</evidence>
<evidence type="ECO:0000313" key="4">
    <source>
        <dbReference type="Proteomes" id="UP000782519"/>
    </source>
</evidence>
<dbReference type="InterPro" id="IPR003593">
    <property type="entry name" value="AAA+_ATPase"/>
</dbReference>
<sequence>MTKHTKTKKHRAAGARAADAATSAAAAGSAPRADDDASAAMGPLEADVHRLAVEAARTYRKAMGAAQARRIEQLDAPTAPTAVKGFAGLAALRKRTRDDDDDSDVAVSTKNAKVDAVTPVEIAARLMLARQVDARDGLAAAIRAGSPVVVVDVPDSAMLDRLGRVWESVLLPAAAVCAKIAGSGALRHGQYDAVYVVAKTPTKPKDLDDTRRTTLDALGLALPVVALSPRAETHLPPELLLACTDRIAIPPLDAHAIVRTIEIVTGRSCRKRLDDVTVARTGLNEIAIAVRFDRTPAECVAGLRRLADAKAVKRDSRDLTLCELHGMDEAVAWARGAIADIESWKKNEISWSAAAKSVALNGPPGTGKTTFAKVFAAEANIPIVTATLAGWQGSGEGHLGHLLRAMRQDMQLAREKANPCCVVFIDEVDSFPNRGKLTHSHADYQIEVVNGLLEMIDGLADKEGLIFIAACNDITRCDPALIRAGRLHPVVEIGLPGLADLDKMFRVRLGKDLVGADLAEICERALGGAGADVERIVADARRRARHDGGRPVAIEDLRAVVKGEDTRPEALRRRTAVHEAGHILLDVLLNGAVGIHASIAPSRGIGGRVVRTETREAAGTYDDYSRRIQVLLAGRTAEILVCGNCGHGSGGVAGSDMAIAASMAAAMAGSVGLSGSRPLLFLATRENTAELLSYPEVRLAANEELTKAADVCRALLQRHRGALEAVTEVLLTDGRIDGHAVAKLMATSNAPGGRRVDGSIGGTDRRSSSATETAGRRAFGPNGSEGEVR</sequence>
<dbReference type="PANTHER" id="PTHR23076">
    <property type="entry name" value="METALLOPROTEASE M41 FTSH"/>
    <property type="match status" value="1"/>
</dbReference>
<feature type="compositionally biased region" description="Basic residues" evidence="1">
    <location>
        <begin position="1"/>
        <end position="13"/>
    </location>
</feature>
<dbReference type="InterPro" id="IPR027417">
    <property type="entry name" value="P-loop_NTPase"/>
</dbReference>
<dbReference type="Gene3D" id="3.40.50.300">
    <property type="entry name" value="P-loop containing nucleotide triphosphate hydrolases"/>
    <property type="match status" value="1"/>
</dbReference>
<feature type="region of interest" description="Disordered" evidence="1">
    <location>
        <begin position="1"/>
        <end position="40"/>
    </location>
</feature>
<dbReference type="AlphaFoldDB" id="A0A933S2U0"/>
<dbReference type="GO" id="GO:0004222">
    <property type="term" value="F:metalloendopeptidase activity"/>
    <property type="evidence" value="ECO:0007669"/>
    <property type="project" value="InterPro"/>
</dbReference>
<feature type="region of interest" description="Disordered" evidence="1">
    <location>
        <begin position="748"/>
        <end position="789"/>
    </location>
</feature>
<dbReference type="CDD" id="cd19481">
    <property type="entry name" value="RecA-like_protease"/>
    <property type="match status" value="1"/>
</dbReference>
<dbReference type="GO" id="GO:0005886">
    <property type="term" value="C:plasma membrane"/>
    <property type="evidence" value="ECO:0007669"/>
    <property type="project" value="TreeGrafter"/>
</dbReference>
<feature type="compositionally biased region" description="Low complexity" evidence="1">
    <location>
        <begin position="14"/>
        <end position="31"/>
    </location>
</feature>
<dbReference type="EMBL" id="JACRJB010000053">
    <property type="protein sequence ID" value="MBI5131507.1"/>
    <property type="molecule type" value="Genomic_DNA"/>
</dbReference>
<dbReference type="Pfam" id="PF00004">
    <property type="entry name" value="AAA"/>
    <property type="match status" value="1"/>
</dbReference>
<dbReference type="Proteomes" id="UP000782519">
    <property type="component" value="Unassembled WGS sequence"/>
</dbReference>
<dbReference type="SUPFAM" id="SSF140990">
    <property type="entry name" value="FtsH protease domain-like"/>
    <property type="match status" value="1"/>
</dbReference>
<protein>
    <submittedName>
        <fullName evidence="3">AAA family ATPase</fullName>
    </submittedName>
</protein>
<gene>
    <name evidence="3" type="ORF">HZA66_18880</name>
</gene>
<dbReference type="InterPro" id="IPR000642">
    <property type="entry name" value="Peptidase_M41"/>
</dbReference>
<dbReference type="InterPro" id="IPR037219">
    <property type="entry name" value="Peptidase_M41-like"/>
</dbReference>
<dbReference type="GO" id="GO:0006508">
    <property type="term" value="P:proteolysis"/>
    <property type="evidence" value="ECO:0007669"/>
    <property type="project" value="InterPro"/>
</dbReference>
<reference evidence="3" key="1">
    <citation type="submission" date="2020-07" db="EMBL/GenBank/DDBJ databases">
        <title>Huge and variable diversity of episymbiotic CPR bacteria and DPANN archaea in groundwater ecosystems.</title>
        <authorList>
            <person name="He C.Y."/>
            <person name="Keren R."/>
            <person name="Whittaker M."/>
            <person name="Farag I.F."/>
            <person name="Doudna J."/>
            <person name="Cate J.H.D."/>
            <person name="Banfield J.F."/>
        </authorList>
    </citation>
    <scope>NUCLEOTIDE SEQUENCE</scope>
    <source>
        <strain evidence="3">NC_groundwater_1818_Pr3_B-0.1um_66_35</strain>
    </source>
</reference>
<dbReference type="PANTHER" id="PTHR23076:SF97">
    <property type="entry name" value="ATP-DEPENDENT ZINC METALLOPROTEASE YME1L1"/>
    <property type="match status" value="1"/>
</dbReference>
<dbReference type="GO" id="GO:0005524">
    <property type="term" value="F:ATP binding"/>
    <property type="evidence" value="ECO:0007669"/>
    <property type="project" value="InterPro"/>
</dbReference>
<evidence type="ECO:0000256" key="1">
    <source>
        <dbReference type="SAM" id="MobiDB-lite"/>
    </source>
</evidence>
<dbReference type="GO" id="GO:0004176">
    <property type="term" value="F:ATP-dependent peptidase activity"/>
    <property type="evidence" value="ECO:0007669"/>
    <property type="project" value="InterPro"/>
</dbReference>
<dbReference type="InterPro" id="IPR003959">
    <property type="entry name" value="ATPase_AAA_core"/>
</dbReference>
<dbReference type="Gene3D" id="1.20.58.760">
    <property type="entry name" value="Peptidase M41"/>
    <property type="match status" value="1"/>
</dbReference>
<organism evidence="3 4">
    <name type="scientific">Rhodopseudomonas palustris</name>
    <dbReference type="NCBI Taxonomy" id="1076"/>
    <lineage>
        <taxon>Bacteria</taxon>
        <taxon>Pseudomonadati</taxon>
        <taxon>Pseudomonadota</taxon>
        <taxon>Alphaproteobacteria</taxon>
        <taxon>Hyphomicrobiales</taxon>
        <taxon>Nitrobacteraceae</taxon>
        <taxon>Rhodopseudomonas</taxon>
    </lineage>
</organism>
<dbReference type="GO" id="GO:0016887">
    <property type="term" value="F:ATP hydrolysis activity"/>
    <property type="evidence" value="ECO:0007669"/>
    <property type="project" value="InterPro"/>
</dbReference>
<accession>A0A933S2U0</accession>
<proteinExistence type="predicted"/>